<dbReference type="Proteomes" id="UP001234297">
    <property type="component" value="Chromosome 4"/>
</dbReference>
<dbReference type="EMBL" id="CM056812">
    <property type="protein sequence ID" value="KAJ8617857.1"/>
    <property type="molecule type" value="Genomic_DNA"/>
</dbReference>
<accession>A0ACC2KA42</accession>
<organism evidence="1 2">
    <name type="scientific">Persea americana</name>
    <name type="common">Avocado</name>
    <dbReference type="NCBI Taxonomy" id="3435"/>
    <lineage>
        <taxon>Eukaryota</taxon>
        <taxon>Viridiplantae</taxon>
        <taxon>Streptophyta</taxon>
        <taxon>Embryophyta</taxon>
        <taxon>Tracheophyta</taxon>
        <taxon>Spermatophyta</taxon>
        <taxon>Magnoliopsida</taxon>
        <taxon>Magnoliidae</taxon>
        <taxon>Laurales</taxon>
        <taxon>Lauraceae</taxon>
        <taxon>Persea</taxon>
    </lineage>
</organism>
<gene>
    <name evidence="1" type="ORF">MRB53_014043</name>
</gene>
<protein>
    <submittedName>
        <fullName evidence="1">Uncharacterized protein</fullName>
    </submittedName>
</protein>
<sequence length="184" mass="20080">MLPGLPIEYWDQNHLGTILAPLGALLRLDEVTQTKGRTTNRAMFARALVELDLAKDPIDGVYIQSLDGIRYQKFTEPTEKVQPLRTLSSSRLLSLLSTTNNPLEKTGPLCLREDGGDVDQLACTTSATTLVISSRVSRSGSQHWTDQEQPAPGRAPHGKQVSGVANRPGGRQRGHCGEIFTNGY</sequence>
<comment type="caution">
    <text evidence="1">The sequence shown here is derived from an EMBL/GenBank/DDBJ whole genome shotgun (WGS) entry which is preliminary data.</text>
</comment>
<reference evidence="1 2" key="1">
    <citation type="journal article" date="2022" name="Hortic Res">
        <title>A haplotype resolved chromosomal level avocado genome allows analysis of novel avocado genes.</title>
        <authorList>
            <person name="Nath O."/>
            <person name="Fletcher S.J."/>
            <person name="Hayward A."/>
            <person name="Shaw L.M."/>
            <person name="Masouleh A.K."/>
            <person name="Furtado A."/>
            <person name="Henry R.J."/>
            <person name="Mitter N."/>
        </authorList>
    </citation>
    <scope>NUCLEOTIDE SEQUENCE [LARGE SCALE GENOMIC DNA]</scope>
    <source>
        <strain evidence="2">cv. Hass</strain>
    </source>
</reference>
<keyword evidence="2" id="KW-1185">Reference proteome</keyword>
<evidence type="ECO:0000313" key="1">
    <source>
        <dbReference type="EMBL" id="KAJ8617857.1"/>
    </source>
</evidence>
<evidence type="ECO:0000313" key="2">
    <source>
        <dbReference type="Proteomes" id="UP001234297"/>
    </source>
</evidence>
<proteinExistence type="predicted"/>
<name>A0ACC2KA42_PERAE</name>